<evidence type="ECO:0008006" key="5">
    <source>
        <dbReference type="Google" id="ProtNLM"/>
    </source>
</evidence>
<accession>A0AAD7JGR2</accession>
<proteinExistence type="predicted"/>
<dbReference type="GO" id="GO:0008270">
    <property type="term" value="F:zinc ion binding"/>
    <property type="evidence" value="ECO:0007669"/>
    <property type="project" value="InterPro"/>
</dbReference>
<dbReference type="InterPro" id="IPR036875">
    <property type="entry name" value="Znf_CCHC_sf"/>
</dbReference>
<dbReference type="GO" id="GO:0003676">
    <property type="term" value="F:nucleic acid binding"/>
    <property type="evidence" value="ECO:0007669"/>
    <property type="project" value="InterPro"/>
</dbReference>
<feature type="compositionally biased region" description="Acidic residues" evidence="2">
    <location>
        <begin position="113"/>
        <end position="124"/>
    </location>
</feature>
<evidence type="ECO:0000256" key="1">
    <source>
        <dbReference type="ARBA" id="ARBA00022664"/>
    </source>
</evidence>
<dbReference type="Proteomes" id="UP001215280">
    <property type="component" value="Unassembled WGS sequence"/>
</dbReference>
<organism evidence="3 4">
    <name type="scientific">Mycena maculata</name>
    <dbReference type="NCBI Taxonomy" id="230809"/>
    <lineage>
        <taxon>Eukaryota</taxon>
        <taxon>Fungi</taxon>
        <taxon>Dikarya</taxon>
        <taxon>Basidiomycota</taxon>
        <taxon>Agaricomycotina</taxon>
        <taxon>Agaricomycetes</taxon>
        <taxon>Agaricomycetidae</taxon>
        <taxon>Agaricales</taxon>
        <taxon>Marasmiineae</taxon>
        <taxon>Mycenaceae</taxon>
        <taxon>Mycena</taxon>
    </lineage>
</organism>
<keyword evidence="4" id="KW-1185">Reference proteome</keyword>
<name>A0AAD7JGR2_9AGAR</name>
<protein>
    <recommendedName>
        <fullName evidence="5">CCHC-type domain-containing protein</fullName>
    </recommendedName>
</protein>
<dbReference type="AlphaFoldDB" id="A0AAD7JGR2"/>
<dbReference type="GO" id="GO:0006397">
    <property type="term" value="P:mRNA processing"/>
    <property type="evidence" value="ECO:0007669"/>
    <property type="project" value="UniProtKB-KW"/>
</dbReference>
<feature type="non-terminal residue" evidence="3">
    <location>
        <position position="1"/>
    </location>
</feature>
<sequence>QWEEMWFHQRRHEQEWLLNFLQRHELYYVFLYPDKEDGVNVVNRLLQTAPDVWAGTINSERYPDIFSLMVAIQRYCATLKGNWTMAQRLGNLNNYYPCRSNRNAHTADHEEMSSTDETEQEDAEPSPAIEVTNKDVASSSHQDWPQGKTVKGYEFVKRDNVHSNRAPANGVCYICSSANHFAWDCPHYEKWLSLRDANMLQVDVAFDIEEKDLHKYIAMCAEVYNANSSSYLKEPLKKCDGLEVVPGMDA</sequence>
<gene>
    <name evidence="3" type="ORF">DFH07DRAFT_738212</name>
</gene>
<comment type="caution">
    <text evidence="3">The sequence shown here is derived from an EMBL/GenBank/DDBJ whole genome shotgun (WGS) entry which is preliminary data.</text>
</comment>
<keyword evidence="1" id="KW-0507">mRNA processing</keyword>
<evidence type="ECO:0000313" key="4">
    <source>
        <dbReference type="Proteomes" id="UP001215280"/>
    </source>
</evidence>
<reference evidence="3" key="1">
    <citation type="submission" date="2023-03" db="EMBL/GenBank/DDBJ databases">
        <title>Massive genome expansion in bonnet fungi (Mycena s.s.) driven by repeated elements and novel gene families across ecological guilds.</title>
        <authorList>
            <consortium name="Lawrence Berkeley National Laboratory"/>
            <person name="Harder C.B."/>
            <person name="Miyauchi S."/>
            <person name="Viragh M."/>
            <person name="Kuo A."/>
            <person name="Thoen E."/>
            <person name="Andreopoulos B."/>
            <person name="Lu D."/>
            <person name="Skrede I."/>
            <person name="Drula E."/>
            <person name="Henrissat B."/>
            <person name="Morin E."/>
            <person name="Kohler A."/>
            <person name="Barry K."/>
            <person name="LaButti K."/>
            <person name="Morin E."/>
            <person name="Salamov A."/>
            <person name="Lipzen A."/>
            <person name="Mereny Z."/>
            <person name="Hegedus B."/>
            <person name="Baldrian P."/>
            <person name="Stursova M."/>
            <person name="Weitz H."/>
            <person name="Taylor A."/>
            <person name="Grigoriev I.V."/>
            <person name="Nagy L.G."/>
            <person name="Martin F."/>
            <person name="Kauserud H."/>
        </authorList>
    </citation>
    <scope>NUCLEOTIDE SEQUENCE</scope>
    <source>
        <strain evidence="3">CBHHK188m</strain>
    </source>
</reference>
<dbReference type="EMBL" id="JARJLG010000037">
    <property type="protein sequence ID" value="KAJ7764484.1"/>
    <property type="molecule type" value="Genomic_DNA"/>
</dbReference>
<dbReference type="SUPFAM" id="SSF57756">
    <property type="entry name" value="Retrovirus zinc finger-like domains"/>
    <property type="match status" value="1"/>
</dbReference>
<evidence type="ECO:0000313" key="3">
    <source>
        <dbReference type="EMBL" id="KAJ7764484.1"/>
    </source>
</evidence>
<evidence type="ECO:0000256" key="2">
    <source>
        <dbReference type="SAM" id="MobiDB-lite"/>
    </source>
</evidence>
<feature type="region of interest" description="Disordered" evidence="2">
    <location>
        <begin position="106"/>
        <end position="126"/>
    </location>
</feature>